<dbReference type="InterPro" id="IPR011009">
    <property type="entry name" value="Kinase-like_dom_sf"/>
</dbReference>
<dbReference type="GO" id="GO:0005737">
    <property type="term" value="C:cytoplasm"/>
    <property type="evidence" value="ECO:0007669"/>
    <property type="project" value="TreeGrafter"/>
</dbReference>
<name>A0A7G9FU21_9FIRM</name>
<accession>A0A7G9FU21</accession>
<dbReference type="Pfam" id="PF00069">
    <property type="entry name" value="Pkinase"/>
    <property type="match status" value="1"/>
</dbReference>
<dbReference type="InterPro" id="IPR053235">
    <property type="entry name" value="Ser_Thr_kinase"/>
</dbReference>
<dbReference type="RefSeq" id="WP_249325860.1">
    <property type="nucleotide sequence ID" value="NZ_CP060633.1"/>
</dbReference>
<evidence type="ECO:0000259" key="2">
    <source>
        <dbReference type="PROSITE" id="PS50011"/>
    </source>
</evidence>
<dbReference type="PROSITE" id="PS50011">
    <property type="entry name" value="PROTEIN_KINASE_DOM"/>
    <property type="match status" value="1"/>
</dbReference>
<sequence length="498" mass="57822">MYTAEEFRQDVIANIKGNSEFSPLVESILQNSKFQFNDTSYFTRVIWNTYERNLVIFCAPEDRIELEKYKDPLYSLCSKIHGNQDDYLIMSLEIIAKNHISPVTNATSMTDDKITITTSIEIDRSSTNNIGHGGFGTVYKYYDEEKEELIAVKIYEPSIFQNSSPEIMKKRFLREGKKLLSYSHPNVVKAFDYGFLGDESAYIKMEYISGDRLSDFVLSNKPLNPALIDTLCYQYIDAMSYIHSQTDMHRDISYSNVMVTKANEIKVLDFGFARNADDTNYDTKYKDIQRKFVIPNEKYTFRTEVYCIGAILYTLITGNTFDDYNPDSTDSIDESECTFKLKEAVKICLSLKPEKRFSDAVELKKFVQKSDTVIIPHNFSLDFFKKMLSESVILHFYPKNLPTKEIIAEWLDNKYREHIKSSAFQSTVNLLSLLNHISGVTKITFYKNVKYDLDKTPFIELLNFYDTLSDEMKELFIRNILLIILEVSKDDDLDLPFC</sequence>
<evidence type="ECO:0000256" key="1">
    <source>
        <dbReference type="PROSITE-ProRule" id="PRU10141"/>
    </source>
</evidence>
<keyword evidence="1" id="KW-0067">ATP-binding</keyword>
<organism evidence="3 4">
    <name type="scientific">Simiaoa sunii</name>
    <dbReference type="NCBI Taxonomy" id="2763672"/>
    <lineage>
        <taxon>Bacteria</taxon>
        <taxon>Bacillati</taxon>
        <taxon>Bacillota</taxon>
        <taxon>Clostridia</taxon>
        <taxon>Lachnospirales</taxon>
        <taxon>Lachnospiraceae</taxon>
        <taxon>Simiaoa</taxon>
    </lineage>
</organism>
<keyword evidence="3" id="KW-0808">Transferase</keyword>
<dbReference type="PANTHER" id="PTHR24361">
    <property type="entry name" value="MITOGEN-ACTIVATED KINASE KINASE KINASE"/>
    <property type="match status" value="1"/>
</dbReference>
<dbReference type="AlphaFoldDB" id="A0A7G9FU21"/>
<dbReference type="SUPFAM" id="SSF56112">
    <property type="entry name" value="Protein kinase-like (PK-like)"/>
    <property type="match status" value="1"/>
</dbReference>
<dbReference type="GO" id="GO:0005524">
    <property type="term" value="F:ATP binding"/>
    <property type="evidence" value="ECO:0007669"/>
    <property type="project" value="UniProtKB-UniRule"/>
</dbReference>
<dbReference type="Proteomes" id="UP000515981">
    <property type="component" value="Chromosome"/>
</dbReference>
<dbReference type="KEGG" id="ssun:H9Q77_13360"/>
<evidence type="ECO:0000313" key="4">
    <source>
        <dbReference type="Proteomes" id="UP000515981"/>
    </source>
</evidence>
<dbReference type="PROSITE" id="PS00107">
    <property type="entry name" value="PROTEIN_KINASE_ATP"/>
    <property type="match status" value="1"/>
</dbReference>
<reference evidence="3 4" key="1">
    <citation type="submission" date="2020-08" db="EMBL/GenBank/DDBJ databases">
        <authorList>
            <person name="Liu C."/>
            <person name="Sun Q."/>
        </authorList>
    </citation>
    <scope>NUCLEOTIDE SEQUENCE [LARGE SCALE GENOMIC DNA]</scope>
    <source>
        <strain evidence="3 4">NSJ-8</strain>
    </source>
</reference>
<dbReference type="CDD" id="cd14014">
    <property type="entry name" value="STKc_PknB_like"/>
    <property type="match status" value="1"/>
</dbReference>
<gene>
    <name evidence="3" type="ORF">H9Q77_13360</name>
</gene>
<proteinExistence type="predicted"/>
<protein>
    <submittedName>
        <fullName evidence="3">Serine/threonine protein kinase</fullName>
    </submittedName>
</protein>
<dbReference type="Gene3D" id="1.10.510.10">
    <property type="entry name" value="Transferase(Phosphotransferase) domain 1"/>
    <property type="match status" value="1"/>
</dbReference>
<dbReference type="GO" id="GO:0004674">
    <property type="term" value="F:protein serine/threonine kinase activity"/>
    <property type="evidence" value="ECO:0007669"/>
    <property type="project" value="UniProtKB-KW"/>
</dbReference>
<dbReference type="InterPro" id="IPR000719">
    <property type="entry name" value="Prot_kinase_dom"/>
</dbReference>
<keyword evidence="4" id="KW-1185">Reference proteome</keyword>
<evidence type="ECO:0000313" key="3">
    <source>
        <dbReference type="EMBL" id="QNM02053.1"/>
    </source>
</evidence>
<keyword evidence="1" id="KW-0547">Nucleotide-binding</keyword>
<feature type="domain" description="Protein kinase" evidence="2">
    <location>
        <begin position="124"/>
        <end position="380"/>
    </location>
</feature>
<keyword evidence="3" id="KW-0418">Kinase</keyword>
<keyword evidence="3" id="KW-0723">Serine/threonine-protein kinase</keyword>
<dbReference type="EMBL" id="CP060633">
    <property type="protein sequence ID" value="QNM02053.1"/>
    <property type="molecule type" value="Genomic_DNA"/>
</dbReference>
<dbReference type="InterPro" id="IPR017441">
    <property type="entry name" value="Protein_kinase_ATP_BS"/>
</dbReference>
<feature type="binding site" evidence="1">
    <location>
        <position position="153"/>
    </location>
    <ligand>
        <name>ATP</name>
        <dbReference type="ChEBI" id="CHEBI:30616"/>
    </ligand>
</feature>